<dbReference type="Pfam" id="PF08447">
    <property type="entry name" value="PAS_3"/>
    <property type="match status" value="1"/>
</dbReference>
<keyword evidence="6" id="KW-0808">Transferase</keyword>
<evidence type="ECO:0000256" key="11">
    <source>
        <dbReference type="ARBA" id="ARBA00023136"/>
    </source>
</evidence>
<feature type="domain" description="PAC" evidence="15">
    <location>
        <begin position="619"/>
        <end position="670"/>
    </location>
</feature>
<dbReference type="InterPro" id="IPR035965">
    <property type="entry name" value="PAS-like_dom_sf"/>
</dbReference>
<dbReference type="InterPro" id="IPR006189">
    <property type="entry name" value="CHASE_dom"/>
</dbReference>
<feature type="domain" description="PAC" evidence="15">
    <location>
        <begin position="747"/>
        <end position="800"/>
    </location>
</feature>
<evidence type="ECO:0000256" key="1">
    <source>
        <dbReference type="ARBA" id="ARBA00000085"/>
    </source>
</evidence>
<dbReference type="PANTHER" id="PTHR43047">
    <property type="entry name" value="TWO-COMPONENT HISTIDINE PROTEIN KINASE"/>
    <property type="match status" value="1"/>
</dbReference>
<evidence type="ECO:0000259" key="13">
    <source>
        <dbReference type="PROSITE" id="PS50109"/>
    </source>
</evidence>
<dbReference type="InterPro" id="IPR013655">
    <property type="entry name" value="PAS_fold_3"/>
</dbReference>
<keyword evidence="5" id="KW-0597">Phosphoprotein</keyword>
<evidence type="ECO:0000256" key="9">
    <source>
        <dbReference type="ARBA" id="ARBA00022989"/>
    </source>
</evidence>
<dbReference type="InterPro" id="IPR007895">
    <property type="entry name" value="MASE1"/>
</dbReference>
<dbReference type="PROSITE" id="PS50112">
    <property type="entry name" value="PAS"/>
    <property type="match status" value="1"/>
</dbReference>
<comment type="catalytic activity">
    <reaction evidence="1">
        <text>ATP + protein L-histidine = ADP + protein N-phospho-L-histidine.</text>
        <dbReference type="EC" id="2.7.13.3"/>
    </reaction>
</comment>
<feature type="transmembrane region" description="Helical" evidence="12">
    <location>
        <begin position="171"/>
        <end position="193"/>
    </location>
</feature>
<keyword evidence="18" id="KW-1185">Reference proteome</keyword>
<feature type="transmembrane region" description="Helical" evidence="12">
    <location>
        <begin position="103"/>
        <end position="124"/>
    </location>
</feature>
<evidence type="ECO:0000256" key="12">
    <source>
        <dbReference type="SAM" id="Phobius"/>
    </source>
</evidence>
<dbReference type="GO" id="GO:0006355">
    <property type="term" value="P:regulation of DNA-templated transcription"/>
    <property type="evidence" value="ECO:0007669"/>
    <property type="project" value="InterPro"/>
</dbReference>
<dbReference type="InterPro" id="IPR000700">
    <property type="entry name" value="PAS-assoc_C"/>
</dbReference>
<dbReference type="Pfam" id="PF03924">
    <property type="entry name" value="CHASE"/>
    <property type="match status" value="1"/>
</dbReference>
<evidence type="ECO:0000256" key="3">
    <source>
        <dbReference type="ARBA" id="ARBA00012438"/>
    </source>
</evidence>
<dbReference type="InterPro" id="IPR004358">
    <property type="entry name" value="Sig_transdc_His_kin-like_C"/>
</dbReference>
<dbReference type="SUPFAM" id="SSF47384">
    <property type="entry name" value="Homodimeric domain of signal transducing histidine kinase"/>
    <property type="match status" value="1"/>
</dbReference>
<dbReference type="SMART" id="SM00091">
    <property type="entry name" value="PAS"/>
    <property type="match status" value="2"/>
</dbReference>
<feature type="domain" description="Histidine kinase" evidence="13">
    <location>
        <begin position="804"/>
        <end position="1023"/>
    </location>
</feature>
<organism evidence="17 18">
    <name type="scientific">Gemmobacter caeni</name>
    <dbReference type="NCBI Taxonomy" id="589035"/>
    <lineage>
        <taxon>Bacteria</taxon>
        <taxon>Pseudomonadati</taxon>
        <taxon>Pseudomonadota</taxon>
        <taxon>Alphaproteobacteria</taxon>
        <taxon>Rhodobacterales</taxon>
        <taxon>Paracoccaceae</taxon>
        <taxon>Gemmobacter</taxon>
    </lineage>
</organism>
<evidence type="ECO:0000256" key="6">
    <source>
        <dbReference type="ARBA" id="ARBA00022679"/>
    </source>
</evidence>
<evidence type="ECO:0000259" key="15">
    <source>
        <dbReference type="PROSITE" id="PS50113"/>
    </source>
</evidence>
<dbReference type="Gene3D" id="3.30.565.10">
    <property type="entry name" value="Histidine kinase-like ATPase, C-terminal domain"/>
    <property type="match status" value="1"/>
</dbReference>
<dbReference type="Proteomes" id="UP000244224">
    <property type="component" value="Unassembled WGS sequence"/>
</dbReference>
<dbReference type="Gene3D" id="3.30.450.20">
    <property type="entry name" value="PAS domain"/>
    <property type="match status" value="2"/>
</dbReference>
<dbReference type="FunFam" id="3.30.565.10:FF:000006">
    <property type="entry name" value="Sensor histidine kinase WalK"/>
    <property type="match status" value="1"/>
</dbReference>
<dbReference type="AlphaFoldDB" id="A0A2T6AXG7"/>
<name>A0A2T6AXG7_9RHOB</name>
<dbReference type="CDD" id="cd16922">
    <property type="entry name" value="HATPase_EvgS-ArcB-TorS-like"/>
    <property type="match status" value="1"/>
</dbReference>
<dbReference type="Pfam" id="PF00989">
    <property type="entry name" value="PAS"/>
    <property type="match status" value="1"/>
</dbReference>
<dbReference type="Pfam" id="PF02518">
    <property type="entry name" value="HATPase_c"/>
    <property type="match status" value="1"/>
</dbReference>
<gene>
    <name evidence="17" type="ORF">C8N34_1097</name>
</gene>
<evidence type="ECO:0000256" key="2">
    <source>
        <dbReference type="ARBA" id="ARBA00004651"/>
    </source>
</evidence>
<dbReference type="GO" id="GO:0005886">
    <property type="term" value="C:plasma membrane"/>
    <property type="evidence" value="ECO:0007669"/>
    <property type="project" value="UniProtKB-SubCell"/>
</dbReference>
<sequence length="1166" mass="128099">MTRNDQNASPSLQGNIFGLAPITSLVPLTLLVAAFCLTGVLLAPSGEPDVVVLRGTGVAVASLLVLGLRCWPAVFCGALAGQMLIAGMGYANVGGDGRLPSMLIQAGASAFQALAGAGALIWLFGFPLRLNRARQILFAVLVVIPVTSTILPTAVVLLIKVTTPDVPAAMGWHWSIWWMGNVIGALLAIPVALLGPWSRLPVLYWRGTPMPRFSGQAIFYLALSVLATFIAWHQVSRLGNQSDEAQFEMLARDSAHALRHRLEMFTYGLSGGVGLFQASNEVTAQDWRDFAAAYAERDGLTGLGFIVPVPPGGGEAFLAQSRADGIEDMHITSPRDDEEMFVIKYVEPIEWNSAARGLNVAAEENRRMAAITARDTGRVTISRPVTLVQDQKKGSGFLLLAPLYDLPGTPPTVMGRRGHFVGWIYAPIIVDRMMATLLDHTNPQTRISLYDGPHIAEAQKFYQSSAPASAQPKFRYVERLNIYGQTWTVVWESTPALEARLWNIESLSVLLVGLSFSTLLAVFLISVMRREELVRATVARRTRELATQVEENRSIIETALTKIALLDDAGNVLRVNDALLRLLQLDEHEILGKPFSTLLRGQLDEYFSLPRKSELPTTYRGELAAESRDGQALMLDVQVNPWRNSDGRRRYTVVMRNITEVRRISDQLRTTQHRLDLALTGARIGVFDIDLHSGKSVVSRTWLDLLGLGNEAATEAQALWLQRIHPDDLPTVQEADQACIEGRAERSVSEYRIRMDDGSWRWMRSNAVGEDRDETGRAWRLIGVQTDVTDQRQLDEMKKQFVSTVSHELRTPLTSINGSLSLLLNTMAAGIPDPAKRMLTIAQKNCDRLIHLVNDILDMEKLDGMLQRPELVSSDISALIRNTILVNQPFATRFDVAYRLVADSPGAIVRLDENRFHQVMANLLSNAAKFSPRGAQVDVRLERGPKYVTVSVSNAGKGIPPGFREQMFKPFSQVDSSANREAEGSGLGLHIAKRIVEQMGGQIDFRSEPGVLTTFWFTLPLETPDEHPPAPPEGNGPRTGQPAHVLHVESDTEVSALLATAFGAEARLTNALNESSARKLLSETNFDLVVLGWGLETGDGRDLLRDVAIWQPGVPVVTLTADAQRRSDPRVLESFIKSSATLSNVAARCLEIMRANPPPKTRACAG</sequence>
<dbReference type="PRINTS" id="PR00344">
    <property type="entry name" value="BCTRLSENSOR"/>
</dbReference>
<dbReference type="EMBL" id="QBKP01000009">
    <property type="protein sequence ID" value="PTX48503.1"/>
    <property type="molecule type" value="Genomic_DNA"/>
</dbReference>
<dbReference type="OrthoDB" id="7179697at2"/>
<comment type="subcellular location">
    <subcellularLocation>
        <location evidence="2">Cell membrane</location>
        <topology evidence="2">Multi-pass membrane protein</topology>
    </subcellularLocation>
</comment>
<dbReference type="FunFam" id="1.10.287.130:FF:000001">
    <property type="entry name" value="Two-component sensor histidine kinase"/>
    <property type="match status" value="1"/>
</dbReference>
<dbReference type="CDD" id="cd00082">
    <property type="entry name" value="HisKA"/>
    <property type="match status" value="1"/>
</dbReference>
<dbReference type="Gene3D" id="1.10.287.130">
    <property type="match status" value="1"/>
</dbReference>
<keyword evidence="9 12" id="KW-1133">Transmembrane helix</keyword>
<keyword evidence="10" id="KW-0902">Two-component regulatory system</keyword>
<keyword evidence="4" id="KW-1003">Cell membrane</keyword>
<dbReference type="InterPro" id="IPR001610">
    <property type="entry name" value="PAC"/>
</dbReference>
<dbReference type="Pfam" id="PF00512">
    <property type="entry name" value="HisKA"/>
    <property type="match status" value="1"/>
</dbReference>
<feature type="domain" description="CHASE" evidence="16">
    <location>
        <begin position="278"/>
        <end position="490"/>
    </location>
</feature>
<protein>
    <recommendedName>
        <fullName evidence="3">histidine kinase</fullName>
        <ecNumber evidence="3">2.7.13.3</ecNumber>
    </recommendedName>
</protein>
<feature type="transmembrane region" description="Helical" evidence="12">
    <location>
        <begin position="72"/>
        <end position="91"/>
    </location>
</feature>
<dbReference type="RefSeq" id="WP_108129416.1">
    <property type="nucleotide sequence ID" value="NZ_QBKP01000009.1"/>
</dbReference>
<evidence type="ECO:0000256" key="7">
    <source>
        <dbReference type="ARBA" id="ARBA00022692"/>
    </source>
</evidence>
<evidence type="ECO:0000313" key="17">
    <source>
        <dbReference type="EMBL" id="PTX48503.1"/>
    </source>
</evidence>
<accession>A0A2T6AXG7</accession>
<dbReference type="InterPro" id="IPR003661">
    <property type="entry name" value="HisK_dim/P_dom"/>
</dbReference>
<dbReference type="SUPFAM" id="SSF55874">
    <property type="entry name" value="ATPase domain of HSP90 chaperone/DNA topoisomerase II/histidine kinase"/>
    <property type="match status" value="1"/>
</dbReference>
<dbReference type="PROSITE" id="PS50113">
    <property type="entry name" value="PAC"/>
    <property type="match status" value="2"/>
</dbReference>
<dbReference type="SMART" id="SM01079">
    <property type="entry name" value="CHASE"/>
    <property type="match status" value="1"/>
</dbReference>
<dbReference type="InterPro" id="IPR003594">
    <property type="entry name" value="HATPase_dom"/>
</dbReference>
<comment type="caution">
    <text evidence="17">The sequence shown here is derived from an EMBL/GenBank/DDBJ whole genome shotgun (WGS) entry which is preliminary data.</text>
</comment>
<proteinExistence type="predicted"/>
<dbReference type="EC" id="2.7.13.3" evidence="3"/>
<keyword evidence="8" id="KW-0418">Kinase</keyword>
<dbReference type="PROSITE" id="PS50839">
    <property type="entry name" value="CHASE"/>
    <property type="match status" value="1"/>
</dbReference>
<dbReference type="GO" id="GO:0000155">
    <property type="term" value="F:phosphorelay sensor kinase activity"/>
    <property type="evidence" value="ECO:0007669"/>
    <property type="project" value="InterPro"/>
</dbReference>
<evidence type="ECO:0000259" key="16">
    <source>
        <dbReference type="PROSITE" id="PS50839"/>
    </source>
</evidence>
<evidence type="ECO:0000256" key="5">
    <source>
        <dbReference type="ARBA" id="ARBA00022553"/>
    </source>
</evidence>
<dbReference type="InterPro" id="IPR036097">
    <property type="entry name" value="HisK_dim/P_sf"/>
</dbReference>
<dbReference type="InterPro" id="IPR011006">
    <property type="entry name" value="CheY-like_superfamily"/>
</dbReference>
<dbReference type="InterPro" id="IPR042240">
    <property type="entry name" value="CHASE_sf"/>
</dbReference>
<dbReference type="InterPro" id="IPR013767">
    <property type="entry name" value="PAS_fold"/>
</dbReference>
<dbReference type="SMART" id="SM00388">
    <property type="entry name" value="HisKA"/>
    <property type="match status" value="1"/>
</dbReference>
<evidence type="ECO:0000256" key="4">
    <source>
        <dbReference type="ARBA" id="ARBA00022475"/>
    </source>
</evidence>
<evidence type="ECO:0000313" key="18">
    <source>
        <dbReference type="Proteomes" id="UP000244224"/>
    </source>
</evidence>
<feature type="transmembrane region" description="Helical" evidence="12">
    <location>
        <begin position="50"/>
        <end position="66"/>
    </location>
</feature>
<dbReference type="SUPFAM" id="SSF52172">
    <property type="entry name" value="CheY-like"/>
    <property type="match status" value="1"/>
</dbReference>
<dbReference type="SUPFAM" id="SSF55785">
    <property type="entry name" value="PYP-like sensor domain (PAS domain)"/>
    <property type="match status" value="2"/>
</dbReference>
<keyword evidence="11 12" id="KW-0472">Membrane</keyword>
<feature type="transmembrane region" description="Helical" evidence="12">
    <location>
        <begin position="20"/>
        <end position="43"/>
    </location>
</feature>
<dbReference type="Pfam" id="PF05231">
    <property type="entry name" value="MASE1"/>
    <property type="match status" value="1"/>
</dbReference>
<evidence type="ECO:0000256" key="8">
    <source>
        <dbReference type="ARBA" id="ARBA00022777"/>
    </source>
</evidence>
<dbReference type="Gene3D" id="3.30.450.350">
    <property type="entry name" value="CHASE domain"/>
    <property type="match status" value="1"/>
</dbReference>
<feature type="transmembrane region" description="Helical" evidence="12">
    <location>
        <begin position="136"/>
        <end position="159"/>
    </location>
</feature>
<dbReference type="InterPro" id="IPR036890">
    <property type="entry name" value="HATPase_C_sf"/>
</dbReference>
<dbReference type="PROSITE" id="PS50109">
    <property type="entry name" value="HIS_KIN"/>
    <property type="match status" value="1"/>
</dbReference>
<dbReference type="SMART" id="SM00086">
    <property type="entry name" value="PAC"/>
    <property type="match status" value="2"/>
</dbReference>
<evidence type="ECO:0000259" key="14">
    <source>
        <dbReference type="PROSITE" id="PS50112"/>
    </source>
</evidence>
<dbReference type="InterPro" id="IPR000014">
    <property type="entry name" value="PAS"/>
</dbReference>
<dbReference type="Gene3D" id="3.40.50.2300">
    <property type="match status" value="1"/>
</dbReference>
<reference evidence="17 18" key="1">
    <citation type="submission" date="2018-04" db="EMBL/GenBank/DDBJ databases">
        <title>Genomic Encyclopedia of Archaeal and Bacterial Type Strains, Phase II (KMG-II): from individual species to whole genera.</title>
        <authorList>
            <person name="Goeker M."/>
        </authorList>
    </citation>
    <scope>NUCLEOTIDE SEQUENCE [LARGE SCALE GENOMIC DNA]</scope>
    <source>
        <strain evidence="17 18">DSM 21823</strain>
    </source>
</reference>
<feature type="transmembrane region" description="Helical" evidence="12">
    <location>
        <begin position="213"/>
        <end position="232"/>
    </location>
</feature>
<keyword evidence="7 12" id="KW-0812">Transmembrane</keyword>
<dbReference type="CDD" id="cd00130">
    <property type="entry name" value="PAS"/>
    <property type="match status" value="2"/>
</dbReference>
<feature type="domain" description="PAS" evidence="14">
    <location>
        <begin position="548"/>
        <end position="593"/>
    </location>
</feature>
<evidence type="ECO:0000256" key="10">
    <source>
        <dbReference type="ARBA" id="ARBA00023012"/>
    </source>
</evidence>
<dbReference type="InterPro" id="IPR005467">
    <property type="entry name" value="His_kinase_dom"/>
</dbReference>
<dbReference type="SMART" id="SM00387">
    <property type="entry name" value="HATPase_c"/>
    <property type="match status" value="1"/>
</dbReference>
<dbReference type="NCBIfam" id="TIGR00229">
    <property type="entry name" value="sensory_box"/>
    <property type="match status" value="1"/>
</dbReference>